<accession>A0A8D8ZGA5</accession>
<evidence type="ECO:0000256" key="1">
    <source>
        <dbReference type="SAM" id="Phobius"/>
    </source>
</evidence>
<reference evidence="2" key="1">
    <citation type="submission" date="2021-05" db="EMBL/GenBank/DDBJ databases">
        <authorList>
            <person name="Alioto T."/>
            <person name="Alioto T."/>
            <person name="Gomez Garrido J."/>
        </authorList>
    </citation>
    <scope>NUCLEOTIDE SEQUENCE</scope>
</reference>
<dbReference type="AlphaFoldDB" id="A0A8D8ZGA5"/>
<proteinExistence type="predicted"/>
<name>A0A8D8ZGA5_9HEMI</name>
<keyword evidence="1" id="KW-1133">Transmembrane helix</keyword>
<organism evidence="2">
    <name type="scientific">Cacopsylla melanoneura</name>
    <dbReference type="NCBI Taxonomy" id="428564"/>
    <lineage>
        <taxon>Eukaryota</taxon>
        <taxon>Metazoa</taxon>
        <taxon>Ecdysozoa</taxon>
        <taxon>Arthropoda</taxon>
        <taxon>Hexapoda</taxon>
        <taxon>Insecta</taxon>
        <taxon>Pterygota</taxon>
        <taxon>Neoptera</taxon>
        <taxon>Paraneoptera</taxon>
        <taxon>Hemiptera</taxon>
        <taxon>Sternorrhyncha</taxon>
        <taxon>Psylloidea</taxon>
        <taxon>Psyllidae</taxon>
        <taxon>Psyllinae</taxon>
        <taxon>Cacopsylla</taxon>
    </lineage>
</organism>
<dbReference type="EMBL" id="HBUF01496185">
    <property type="protein sequence ID" value="CAG6745462.1"/>
    <property type="molecule type" value="Transcribed_RNA"/>
</dbReference>
<keyword evidence="1" id="KW-0472">Membrane</keyword>
<sequence length="125" mass="14469">MKSYSSHKYTEISEILPNTFFISPFESLRLRKKEITRPSRCPTFSPRAKFQEISSVTNNMLRLLFMHANLRLRRSSELPQNDKCRRKCMRHGVCHIVSLSLISVRLSPGVIISSLILFSILCTIL</sequence>
<protein>
    <submittedName>
        <fullName evidence="2">Uncharacterized protein</fullName>
    </submittedName>
</protein>
<evidence type="ECO:0000313" key="2">
    <source>
        <dbReference type="EMBL" id="CAG6745462.1"/>
    </source>
</evidence>
<feature type="transmembrane region" description="Helical" evidence="1">
    <location>
        <begin position="93"/>
        <end position="121"/>
    </location>
</feature>
<keyword evidence="1" id="KW-0812">Transmembrane</keyword>